<dbReference type="Pfam" id="PF17810">
    <property type="entry name" value="Arg_decarb_HB"/>
    <property type="match status" value="1"/>
</dbReference>
<dbReference type="CDD" id="cd06830">
    <property type="entry name" value="PLPDE_III_ADC"/>
    <property type="match status" value="1"/>
</dbReference>
<evidence type="ECO:0000256" key="13">
    <source>
        <dbReference type="PIRSR" id="PIRSR001336-50"/>
    </source>
</evidence>
<dbReference type="Gene3D" id="1.20.58.930">
    <property type="match status" value="1"/>
</dbReference>
<sequence length="644" mass="72445">MSSAHETETDVWTTEDAKSLYMIDRWGRGYFDVGPDGNLTVAPLQERGRKIAIRDVVDAALEQGLRTPLLIRFQDLLHHRVRSLNEAFNKAIAESKFRGTYRGVFPIKVNQLREVVEEILDAGRTYHYGVEVGSKPEVFAGLSVHSDPESLIVCNGYKDENFIRTALIGRKLGKKVILIAEKLSEVRMITRVAKEMNVEPMIGLRVRLVTEGAGKWKTSGGENAKFGLSTAEILAAIRIMEEAGMSAAFKLIHFHIGSQVPDILIIKRAVREATRYYAKLRKMGQRVEYIDVGGGLAIDYDGSRSTFHSSMNYSVEEYARDIVHNIADICDEERVPHPNIVSESGRAIVAHHSVLVVQAFGSIEKTPMSSPIDIQTEEHKLIQNLLYIKDNISGPNLGESWHDLLQIKEEAQKMFELGLLNLDVKARVEILFWEIAESMQKIASELEPEEVPDDLGELRKQLADQYICNFSVFQSLLDHWALGALFPIVPIHRLNERPAADSTLVDITCDSDGKVSKFIDLNDVKDTLPLHPIRGDEPYYVGIFLTGAYQDIMGDIHNLFGRVNEVHVFLDDDEESGYYIEETIAGNKIHEVLALTQYDNRDLVGKVKAQVDGAIKQDLLKPTEGMRLLADYERGLKDQTYLSL</sequence>
<evidence type="ECO:0000256" key="9">
    <source>
        <dbReference type="ARBA" id="ARBA00023066"/>
    </source>
</evidence>
<accession>A0A4P2PXZ3</accession>
<dbReference type="GO" id="GO:0046872">
    <property type="term" value="F:metal ion binding"/>
    <property type="evidence" value="ECO:0007669"/>
    <property type="project" value="UniProtKB-KW"/>
</dbReference>
<dbReference type="Gene3D" id="2.40.37.10">
    <property type="entry name" value="Lyase, Ornithine Decarboxylase, Chain A, domain 1"/>
    <property type="match status" value="1"/>
</dbReference>
<dbReference type="Proteomes" id="UP000295781">
    <property type="component" value="Chromosome"/>
</dbReference>
<dbReference type="InterPro" id="IPR041128">
    <property type="entry name" value="Arg_decarbox_C"/>
</dbReference>
<dbReference type="SUPFAM" id="SSF50621">
    <property type="entry name" value="Alanine racemase C-terminal domain-like"/>
    <property type="match status" value="1"/>
</dbReference>
<evidence type="ECO:0000256" key="12">
    <source>
        <dbReference type="HAMAP-Rule" id="MF_01417"/>
    </source>
</evidence>
<dbReference type="InterPro" id="IPR000183">
    <property type="entry name" value="Orn/DAP/Arg_de-COase"/>
</dbReference>
<keyword evidence="5 12" id="KW-0479">Metal-binding</keyword>
<dbReference type="EMBL" id="CP012670">
    <property type="protein sequence ID" value="AUX21689.1"/>
    <property type="molecule type" value="Genomic_DNA"/>
</dbReference>
<evidence type="ECO:0000256" key="4">
    <source>
        <dbReference type="ARBA" id="ARBA00008357"/>
    </source>
</evidence>
<evidence type="ECO:0000256" key="6">
    <source>
        <dbReference type="ARBA" id="ARBA00022793"/>
    </source>
</evidence>
<evidence type="ECO:0000256" key="2">
    <source>
        <dbReference type="ARBA" id="ARBA00001946"/>
    </source>
</evidence>
<evidence type="ECO:0000256" key="11">
    <source>
        <dbReference type="ARBA" id="ARBA00023239"/>
    </source>
</evidence>
<evidence type="ECO:0000256" key="10">
    <source>
        <dbReference type="ARBA" id="ARBA00023115"/>
    </source>
</evidence>
<comment type="pathway">
    <text evidence="12">Amine and polyamine biosynthesis; agmatine biosynthesis; agmatine from L-arginine: step 1/1.</text>
</comment>
<organism evidence="18 19">
    <name type="scientific">Sorangium cellulosum</name>
    <name type="common">Polyangium cellulosum</name>
    <dbReference type="NCBI Taxonomy" id="56"/>
    <lineage>
        <taxon>Bacteria</taxon>
        <taxon>Pseudomonadati</taxon>
        <taxon>Myxococcota</taxon>
        <taxon>Polyangia</taxon>
        <taxon>Polyangiales</taxon>
        <taxon>Polyangiaceae</taxon>
        <taxon>Sorangium</taxon>
    </lineage>
</organism>
<evidence type="ECO:0000256" key="7">
    <source>
        <dbReference type="ARBA" id="ARBA00022842"/>
    </source>
</evidence>
<evidence type="ECO:0000259" key="16">
    <source>
        <dbReference type="Pfam" id="PF17810"/>
    </source>
</evidence>
<evidence type="ECO:0000256" key="3">
    <source>
        <dbReference type="ARBA" id="ARBA00002257"/>
    </source>
</evidence>
<dbReference type="PANTHER" id="PTHR43295">
    <property type="entry name" value="ARGININE DECARBOXYLASE"/>
    <property type="match status" value="1"/>
</dbReference>
<dbReference type="OrthoDB" id="9802658at2"/>
<dbReference type="PROSITE" id="PS00878">
    <property type="entry name" value="ODR_DC_2_1"/>
    <property type="match status" value="1"/>
</dbReference>
<evidence type="ECO:0000256" key="1">
    <source>
        <dbReference type="ARBA" id="ARBA00001933"/>
    </source>
</evidence>
<evidence type="ECO:0000259" key="15">
    <source>
        <dbReference type="Pfam" id="PF02784"/>
    </source>
</evidence>
<dbReference type="SUPFAM" id="SSF51419">
    <property type="entry name" value="PLP-binding barrel"/>
    <property type="match status" value="1"/>
</dbReference>
<evidence type="ECO:0000313" key="18">
    <source>
        <dbReference type="EMBL" id="AUX21689.1"/>
    </source>
</evidence>
<dbReference type="NCBIfam" id="NF003763">
    <property type="entry name" value="PRK05354.1"/>
    <property type="match status" value="1"/>
</dbReference>
<evidence type="ECO:0000259" key="17">
    <source>
        <dbReference type="Pfam" id="PF17944"/>
    </source>
</evidence>
<dbReference type="PANTHER" id="PTHR43295:SF9">
    <property type="entry name" value="BIOSYNTHETIC ARGININE DECARBOXYLASE"/>
    <property type="match status" value="1"/>
</dbReference>
<keyword evidence="10 12" id="KW-0620">Polyamine biosynthesis</keyword>
<dbReference type="GO" id="GO:0008792">
    <property type="term" value="F:arginine decarboxylase activity"/>
    <property type="evidence" value="ECO:0007669"/>
    <property type="project" value="UniProtKB-UniRule"/>
</dbReference>
<dbReference type="PRINTS" id="PR01180">
    <property type="entry name" value="ARGDCRBXLASE"/>
</dbReference>
<dbReference type="UniPathway" id="UPA00186">
    <property type="reaction ID" value="UER00284"/>
</dbReference>
<feature type="active site" description="Proton donor" evidence="14">
    <location>
        <position position="509"/>
    </location>
</feature>
<dbReference type="GO" id="GO:0006527">
    <property type="term" value="P:L-arginine catabolic process"/>
    <property type="evidence" value="ECO:0007669"/>
    <property type="project" value="InterPro"/>
</dbReference>
<evidence type="ECO:0000256" key="5">
    <source>
        <dbReference type="ARBA" id="ARBA00022723"/>
    </source>
</evidence>
<dbReference type="InterPro" id="IPR029066">
    <property type="entry name" value="PLP-binding_barrel"/>
</dbReference>
<feature type="domain" description="Arginine decarboxylase helical bundle" evidence="16">
    <location>
        <begin position="376"/>
        <end position="455"/>
    </location>
</feature>
<reference evidence="18 19" key="1">
    <citation type="submission" date="2015-09" db="EMBL/GenBank/DDBJ databases">
        <title>Sorangium comparison.</title>
        <authorList>
            <person name="Zaburannyi N."/>
            <person name="Bunk B."/>
            <person name="Overmann J."/>
            <person name="Mueller R."/>
        </authorList>
    </citation>
    <scope>NUCLEOTIDE SEQUENCE [LARGE SCALE GENOMIC DNA]</scope>
    <source>
        <strain evidence="18 19">So ceGT47</strain>
    </source>
</reference>
<dbReference type="AlphaFoldDB" id="A0A4P2PXZ3"/>
<evidence type="ECO:0000256" key="14">
    <source>
        <dbReference type="PIRSR" id="PIRSR600183-50"/>
    </source>
</evidence>
<keyword evidence="6 12" id="KW-0210">Decarboxylase</keyword>
<gene>
    <name evidence="12 18" type="primary">speA</name>
    <name evidence="18" type="ORF">SOCEGT47_021760</name>
</gene>
<dbReference type="InterPro" id="IPR009006">
    <property type="entry name" value="Ala_racemase/Decarboxylase_C"/>
</dbReference>
<dbReference type="Pfam" id="PF17944">
    <property type="entry name" value="Arg_decarbox_C"/>
    <property type="match status" value="1"/>
</dbReference>
<dbReference type="GO" id="GO:0033388">
    <property type="term" value="P:putrescine biosynthetic process from arginine"/>
    <property type="evidence" value="ECO:0007669"/>
    <property type="project" value="UniProtKB-ARBA"/>
</dbReference>
<feature type="domain" description="Orn/DAP/Arg decarboxylase 2 N-terminal" evidence="15">
    <location>
        <begin position="97"/>
        <end position="350"/>
    </location>
</feature>
<proteinExistence type="inferred from homology"/>
<keyword evidence="9 12" id="KW-0745">Spermidine biosynthesis</keyword>
<comment type="function">
    <text evidence="3 12">Catalyzes the biosynthesis of agmatine from arginine.</text>
</comment>
<dbReference type="FunFam" id="3.20.20.10:FF:000001">
    <property type="entry name" value="Biosynthetic arginine decarboxylase"/>
    <property type="match status" value="1"/>
</dbReference>
<keyword evidence="8 12" id="KW-0663">Pyridoxal phosphate</keyword>
<dbReference type="InterPro" id="IPR040634">
    <property type="entry name" value="Arg_decarb_HB"/>
</dbReference>
<name>A0A4P2PXZ3_SORCE</name>
<dbReference type="InterPro" id="IPR022644">
    <property type="entry name" value="De-COase2_N"/>
</dbReference>
<feature type="binding site" evidence="12">
    <location>
        <begin position="290"/>
        <end position="300"/>
    </location>
    <ligand>
        <name>substrate</name>
    </ligand>
</feature>
<dbReference type="GO" id="GO:0008295">
    <property type="term" value="P:spermidine biosynthetic process"/>
    <property type="evidence" value="ECO:0007669"/>
    <property type="project" value="UniProtKB-UniRule"/>
</dbReference>
<dbReference type="NCBIfam" id="TIGR01273">
    <property type="entry name" value="speA"/>
    <property type="match status" value="1"/>
</dbReference>
<dbReference type="Gene3D" id="3.20.20.10">
    <property type="entry name" value="Alanine racemase"/>
    <property type="match status" value="1"/>
</dbReference>
<dbReference type="PRINTS" id="PR01179">
    <property type="entry name" value="ODADCRBXLASE"/>
</dbReference>
<dbReference type="Gene3D" id="1.10.287.3440">
    <property type="match status" value="1"/>
</dbReference>
<dbReference type="Pfam" id="PF02784">
    <property type="entry name" value="Orn_Arg_deC_N"/>
    <property type="match status" value="1"/>
</dbReference>
<comment type="cofactor">
    <cofactor evidence="2 12">
        <name>Mg(2+)</name>
        <dbReference type="ChEBI" id="CHEBI:18420"/>
    </cofactor>
</comment>
<dbReference type="InterPro" id="IPR022653">
    <property type="entry name" value="De-COase2_pyr-phos_BS"/>
</dbReference>
<feature type="domain" description="Arginine decarboxylase C-terminal helical" evidence="17">
    <location>
        <begin position="589"/>
        <end position="642"/>
    </location>
</feature>
<comment type="catalytic activity">
    <reaction evidence="12">
        <text>L-arginine + H(+) = agmatine + CO2</text>
        <dbReference type="Rhea" id="RHEA:17641"/>
        <dbReference type="ChEBI" id="CHEBI:15378"/>
        <dbReference type="ChEBI" id="CHEBI:16526"/>
        <dbReference type="ChEBI" id="CHEBI:32682"/>
        <dbReference type="ChEBI" id="CHEBI:58145"/>
        <dbReference type="EC" id="4.1.1.19"/>
    </reaction>
</comment>
<keyword evidence="11 12" id="KW-0456">Lyase</keyword>
<dbReference type="RefSeq" id="WP_129346973.1">
    <property type="nucleotide sequence ID" value="NZ_CP012670.1"/>
</dbReference>
<protein>
    <recommendedName>
        <fullName evidence="12">Biosynthetic arginine decarboxylase</fullName>
        <shortName evidence="12">ADC</shortName>
        <ecNumber evidence="12">4.1.1.19</ecNumber>
    </recommendedName>
</protein>
<comment type="similarity">
    <text evidence="4 12">Belongs to the Orn/Lys/Arg decarboxylase class-II family. SpeA subfamily.</text>
</comment>
<evidence type="ECO:0000313" key="19">
    <source>
        <dbReference type="Proteomes" id="UP000295781"/>
    </source>
</evidence>
<feature type="modified residue" description="N6-(pyridoxal phosphate)lysine" evidence="12 13">
    <location>
        <position position="108"/>
    </location>
</feature>
<dbReference type="EC" id="4.1.1.19" evidence="12"/>
<dbReference type="HAMAP" id="MF_01417">
    <property type="entry name" value="SpeA"/>
    <property type="match status" value="1"/>
</dbReference>
<evidence type="ECO:0000256" key="8">
    <source>
        <dbReference type="ARBA" id="ARBA00022898"/>
    </source>
</evidence>
<comment type="cofactor">
    <cofactor evidence="1 12 13">
        <name>pyridoxal 5'-phosphate</name>
        <dbReference type="ChEBI" id="CHEBI:597326"/>
    </cofactor>
</comment>
<dbReference type="PIRSF" id="PIRSF001336">
    <property type="entry name" value="Arg_decrbxlase"/>
    <property type="match status" value="1"/>
</dbReference>
<keyword evidence="7 12" id="KW-0460">Magnesium</keyword>
<dbReference type="InterPro" id="IPR002985">
    <property type="entry name" value="Arg_decrbxlase"/>
</dbReference>